<sequence length="34" mass="3861">MSSGWKRFMKGSAEASKRSLVWVLKVQGSYIQIT</sequence>
<reference evidence="1" key="1">
    <citation type="journal article" date="2014" name="Front. Microbiol.">
        <title>High frequency of phylogenetically diverse reductive dehalogenase-homologous genes in deep subseafloor sedimentary metagenomes.</title>
        <authorList>
            <person name="Kawai M."/>
            <person name="Futagami T."/>
            <person name="Toyoda A."/>
            <person name="Takaki Y."/>
            <person name="Nishi S."/>
            <person name="Hori S."/>
            <person name="Arai W."/>
            <person name="Tsubouchi T."/>
            <person name="Morono Y."/>
            <person name="Uchiyama I."/>
            <person name="Ito T."/>
            <person name="Fujiyama A."/>
            <person name="Inagaki F."/>
            <person name="Takami H."/>
        </authorList>
    </citation>
    <scope>NUCLEOTIDE SEQUENCE</scope>
    <source>
        <strain evidence="1">Expedition CK06-06</strain>
    </source>
</reference>
<dbReference type="AlphaFoldDB" id="X1REQ7"/>
<organism evidence="1">
    <name type="scientific">marine sediment metagenome</name>
    <dbReference type="NCBI Taxonomy" id="412755"/>
    <lineage>
        <taxon>unclassified sequences</taxon>
        <taxon>metagenomes</taxon>
        <taxon>ecological metagenomes</taxon>
    </lineage>
</organism>
<protein>
    <submittedName>
        <fullName evidence="1">Uncharacterized protein</fullName>
    </submittedName>
</protein>
<dbReference type="EMBL" id="BARV01044596">
    <property type="protein sequence ID" value="GAI61640.1"/>
    <property type="molecule type" value="Genomic_DNA"/>
</dbReference>
<accession>X1REQ7</accession>
<name>X1REQ7_9ZZZZ</name>
<gene>
    <name evidence="1" type="ORF">S06H3_65892</name>
</gene>
<comment type="caution">
    <text evidence="1">The sequence shown here is derived from an EMBL/GenBank/DDBJ whole genome shotgun (WGS) entry which is preliminary data.</text>
</comment>
<feature type="non-terminal residue" evidence="1">
    <location>
        <position position="34"/>
    </location>
</feature>
<proteinExistence type="predicted"/>
<evidence type="ECO:0000313" key="1">
    <source>
        <dbReference type="EMBL" id="GAI61640.1"/>
    </source>
</evidence>